<evidence type="ECO:0000256" key="9">
    <source>
        <dbReference type="ARBA" id="ARBA00022853"/>
    </source>
</evidence>
<proteinExistence type="inferred from homology"/>
<dbReference type="Pfam" id="PF02373">
    <property type="entry name" value="JmjC"/>
    <property type="match status" value="1"/>
</dbReference>
<dbReference type="InterPro" id="IPR013083">
    <property type="entry name" value="Znf_RING/FYVE/PHD"/>
</dbReference>
<dbReference type="SUPFAM" id="SSF57903">
    <property type="entry name" value="FYVE/PHD zinc finger"/>
    <property type="match status" value="3"/>
</dbReference>
<evidence type="ECO:0000256" key="10">
    <source>
        <dbReference type="ARBA" id="ARBA00022964"/>
    </source>
</evidence>
<evidence type="ECO:0000313" key="22">
    <source>
        <dbReference type="Proteomes" id="UP001558652"/>
    </source>
</evidence>
<evidence type="ECO:0000256" key="13">
    <source>
        <dbReference type="ARBA" id="ARBA00023242"/>
    </source>
</evidence>
<evidence type="ECO:0000313" key="21">
    <source>
        <dbReference type="EMBL" id="KAL1124667.1"/>
    </source>
</evidence>
<dbReference type="Pfam" id="PF08429">
    <property type="entry name" value="PLU-1"/>
    <property type="match status" value="1"/>
</dbReference>
<keyword evidence="12" id="KW-0408">Iron</keyword>
<dbReference type="EC" id="1.14.11.67" evidence="4"/>
<evidence type="ECO:0000256" key="6">
    <source>
        <dbReference type="ARBA" id="ARBA00022737"/>
    </source>
</evidence>
<dbReference type="Gene3D" id="3.30.40.10">
    <property type="entry name" value="Zinc/RING finger domain, C3HC4 (zinc finger)"/>
    <property type="match status" value="1"/>
</dbReference>
<dbReference type="SUPFAM" id="SSF46774">
    <property type="entry name" value="ARID-like"/>
    <property type="match status" value="1"/>
</dbReference>
<evidence type="ECO:0000259" key="18">
    <source>
        <dbReference type="PROSITE" id="PS51011"/>
    </source>
</evidence>
<dbReference type="PROSITE" id="PS51184">
    <property type="entry name" value="JMJC"/>
    <property type="match status" value="1"/>
</dbReference>
<feature type="domain" description="JmjN" evidence="19">
    <location>
        <begin position="30"/>
        <end position="71"/>
    </location>
</feature>
<keyword evidence="22" id="KW-1185">Reference proteome</keyword>
<keyword evidence="10" id="KW-0223">Dioxygenase</keyword>
<dbReference type="SMART" id="SM01014">
    <property type="entry name" value="ARID"/>
    <property type="match status" value="1"/>
</dbReference>
<comment type="subcellular location">
    <subcellularLocation>
        <location evidence="2">Nucleus</location>
    </subcellularLocation>
</comment>
<dbReference type="InterPro" id="IPR019786">
    <property type="entry name" value="Zinc_finger_PHD-type_CS"/>
</dbReference>
<gene>
    <name evidence="21" type="ORF">AAG570_001291</name>
</gene>
<evidence type="ECO:0000256" key="5">
    <source>
        <dbReference type="ARBA" id="ARBA00022723"/>
    </source>
</evidence>
<dbReference type="Proteomes" id="UP001558652">
    <property type="component" value="Unassembled WGS sequence"/>
</dbReference>
<dbReference type="Pfam" id="PF02375">
    <property type="entry name" value="JmjN"/>
    <property type="match status" value="1"/>
</dbReference>
<dbReference type="SMART" id="SM00558">
    <property type="entry name" value="JmjC"/>
    <property type="match status" value="1"/>
</dbReference>
<dbReference type="PANTHER" id="PTHR10694:SF33">
    <property type="entry name" value="LYSINE-SPECIFIC DEMETHYLASE 5"/>
    <property type="match status" value="1"/>
</dbReference>
<dbReference type="InterPro" id="IPR036431">
    <property type="entry name" value="ARID_dom_sf"/>
</dbReference>
<evidence type="ECO:0000259" key="20">
    <source>
        <dbReference type="PROSITE" id="PS51184"/>
    </source>
</evidence>
<evidence type="ECO:0000259" key="17">
    <source>
        <dbReference type="PROSITE" id="PS50016"/>
    </source>
</evidence>
<keyword evidence="8" id="KW-0862">Zinc</keyword>
<dbReference type="FunFam" id="1.10.150.60:FF:000016">
    <property type="entry name" value="Putative Lysine-specific demethylase 5B"/>
    <property type="match status" value="1"/>
</dbReference>
<reference evidence="21 22" key="1">
    <citation type="submission" date="2024-07" db="EMBL/GenBank/DDBJ databases">
        <title>Chromosome-level genome assembly of the water stick insect Ranatra chinensis (Heteroptera: Nepidae).</title>
        <authorList>
            <person name="Liu X."/>
        </authorList>
    </citation>
    <scope>NUCLEOTIDE SEQUENCE [LARGE SCALE GENOMIC DNA]</scope>
    <source>
        <strain evidence="21">Cailab_2021Rc</strain>
        <tissue evidence="21">Muscle</tissue>
    </source>
</reference>
<dbReference type="PROSITE" id="PS51183">
    <property type="entry name" value="JMJN"/>
    <property type="match status" value="1"/>
</dbReference>
<dbReference type="InterPro" id="IPR019787">
    <property type="entry name" value="Znf_PHD-finger"/>
</dbReference>
<dbReference type="Pfam" id="PF21323">
    <property type="entry name" value="KDM5_C-hel"/>
    <property type="match status" value="1"/>
</dbReference>
<organism evidence="21 22">
    <name type="scientific">Ranatra chinensis</name>
    <dbReference type="NCBI Taxonomy" id="642074"/>
    <lineage>
        <taxon>Eukaryota</taxon>
        <taxon>Metazoa</taxon>
        <taxon>Ecdysozoa</taxon>
        <taxon>Arthropoda</taxon>
        <taxon>Hexapoda</taxon>
        <taxon>Insecta</taxon>
        <taxon>Pterygota</taxon>
        <taxon>Neoptera</taxon>
        <taxon>Paraneoptera</taxon>
        <taxon>Hemiptera</taxon>
        <taxon>Heteroptera</taxon>
        <taxon>Panheteroptera</taxon>
        <taxon>Nepomorpha</taxon>
        <taxon>Nepidae</taxon>
        <taxon>Ranatrinae</taxon>
        <taxon>Ranatra</taxon>
    </lineage>
</organism>
<evidence type="ECO:0000256" key="1">
    <source>
        <dbReference type="ARBA" id="ARBA00001954"/>
    </source>
</evidence>
<dbReference type="PANTHER" id="PTHR10694">
    <property type="entry name" value="LYSINE-SPECIFIC DEMETHYLASE"/>
    <property type="match status" value="1"/>
</dbReference>
<dbReference type="Pfam" id="PF00628">
    <property type="entry name" value="PHD"/>
    <property type="match status" value="2"/>
</dbReference>
<dbReference type="InterPro" id="IPR011011">
    <property type="entry name" value="Znf_FYVE_PHD"/>
</dbReference>
<evidence type="ECO:0000256" key="7">
    <source>
        <dbReference type="ARBA" id="ARBA00022771"/>
    </source>
</evidence>
<evidence type="ECO:0000256" key="16">
    <source>
        <dbReference type="SAM" id="MobiDB-lite"/>
    </source>
</evidence>
<dbReference type="SUPFAM" id="SSF51197">
    <property type="entry name" value="Clavaminate synthase-like"/>
    <property type="match status" value="1"/>
</dbReference>
<comment type="cofactor">
    <cofactor evidence="1">
        <name>Fe(2+)</name>
        <dbReference type="ChEBI" id="CHEBI:29033"/>
    </cofactor>
</comment>
<dbReference type="GO" id="GO:0034647">
    <property type="term" value="F:histone H3K4me/H3K4me2/H3K4me3 demethylase activity"/>
    <property type="evidence" value="ECO:0007669"/>
    <property type="project" value="UniProtKB-EC"/>
</dbReference>
<comment type="similarity">
    <text evidence="3">Belongs to the JARID1 histone demethylase family.</text>
</comment>
<keyword evidence="9" id="KW-0156">Chromatin regulator</keyword>
<evidence type="ECO:0000256" key="4">
    <source>
        <dbReference type="ARBA" id="ARBA00012902"/>
    </source>
</evidence>
<dbReference type="Gene3D" id="1.10.150.60">
    <property type="entry name" value="ARID DNA-binding domain"/>
    <property type="match status" value="1"/>
</dbReference>
<keyword evidence="5" id="KW-0479">Metal-binding</keyword>
<dbReference type="Pfam" id="PF01388">
    <property type="entry name" value="ARID"/>
    <property type="match status" value="1"/>
</dbReference>
<feature type="domain" description="JmjC" evidence="20">
    <location>
        <begin position="395"/>
        <end position="561"/>
    </location>
</feature>
<evidence type="ECO:0000256" key="2">
    <source>
        <dbReference type="ARBA" id="ARBA00004123"/>
    </source>
</evidence>
<keyword evidence="6" id="KW-0677">Repeat</keyword>
<dbReference type="InterPro" id="IPR001606">
    <property type="entry name" value="ARID_dom"/>
</dbReference>
<dbReference type="GO" id="GO:0008270">
    <property type="term" value="F:zinc ion binding"/>
    <property type="evidence" value="ECO:0007669"/>
    <property type="project" value="UniProtKB-KW"/>
</dbReference>
<keyword evidence="11" id="KW-0560">Oxidoreductase</keyword>
<feature type="domain" description="PHD-type" evidence="17">
    <location>
        <begin position="249"/>
        <end position="299"/>
    </location>
</feature>
<feature type="domain" description="ARID" evidence="18">
    <location>
        <begin position="95"/>
        <end position="182"/>
    </location>
</feature>
<evidence type="ECO:0000256" key="14">
    <source>
        <dbReference type="ARBA" id="ARBA00048734"/>
    </source>
</evidence>
<protein>
    <recommendedName>
        <fullName evidence="4">[histone H3]-trimethyl-L-lysine(4) demethylase</fullName>
        <ecNumber evidence="4">1.14.11.67</ecNumber>
    </recommendedName>
</protein>
<sequence length="1482" mass="169343">MDPPADADAPKTTPVKKGKRKFVFEPPREAPIFTPTDEEFEDPLKYISEIRPLAETYGICKIIPPSSWKPPFALDFDTFKFTPRIQRINELEAKTRIKLNFLDQIAKFWAIQGSPLKIPTVGRNALDLYTLHRYVIDEGGSEKVSKDKKWNEIASKMGFPGRGSVLRGHYDHIIYPFYSFQKENINMDSCDDPNVSLSPKSKKVRELKSLQFLGAGPKMAVCNGIPRDSVKNKRTRGKKVLYNFDPLAKFICKNCCNDDLEESLVGCERCDDKYHTSCVVPPLVDIPEEGWKCPKCVAAEVCKPLEEFGFAQAQREYTLKQFGEMADKFKSEYFKMPCTSIPNSVVENEFWRVVSSIDEAVTVEYGADLHTVDHGSGFPKRNSEISNVTWEDIRKYSESNWNLNNFPVLKASALRHISADISGMKIPWVYVGMCFATFCWHNEDHWSYSINYLHWGEPKTWYGIPGMLAEDFEKAMKSAAPELFESQPDLLHQLVTTMNPNVAMAAGVPVCRTDQKAGEFVVTFPRAYHAGFNQGYNFAEACNFAPSDWLKIGRECISHYSSLRRYCVFSHDELLCKMAEIYSDLDERTLLATFKDFYTMLMDEKKKRRSLLNIGVSQAIREKFDSMPDDERQCSYCKTTCFLSALHCSCNESKLVCLDHFENLCECSPSNFVLRYHYRLDELVERFIAVKNSAQNFDDWVERVNNSFNNKNLRLSLRGFCELLTESKEKEFPRTHLIDYLEFSVRQCMEYAAVARVLVNRILGKDPKRNRQNPTVEELNKFVAEIDDLPCIIAESSSIKTILTSANRFVSIATKLIATNVYNKKRLESCINLGRVLRIDFVEMPILEEQYKAAQWYEHCKEFMSRLKSSDISELKKLCNTMPPVSNIRNINARKREITSLMAASTKWRNKALNVLQALPNVEIEELKSVLSEGERLKIKLPEREKLTKVVSVISSWTNKVHSVMNGETVLSLPALHKLLIEGKRIGTNGKLLTEFESHLQQTKEWKVRAENLFLNNSKCTLFEVLWPRSMKSRASFFAKRPLRYSDKPVVDEGSCKVDITNFLNDENVEISSLLALRLDNLKAKEDYLFQKPLCVCGEFIDDYVLEECYLCKTRYHRSCIFKSDQKPTTPRFGLPPKVLCSFCVRTKRPNYKKIIALLKSSQALTIKTTDVLLLDLIVNRIKNWIQLAQNILNEPEIKSSIATIVSNIQARREITEKYLPSRTKLSATKLPELTSDSKASSTPLKLIPDTELIQSTNNLECHSPGVSPIWQDVYNNSEISHEHILNLELVMMEGDLLEANIQESLHIWVLYQATKLELKLRFEASIPSPLCGDIILPKKKSVKRKLSTELTASEIPEPSVEVGVKRPLESEDIDPKIKKKIRVTNPGVGQSDSLLLDNEDAPEECASSSCLKPSDAALDWVQCDGKCGLWFHMRCVDLDRQDITEEDEYICQECSPSGATTEDEVEIPLETSYTHEVDPLL</sequence>
<dbReference type="GO" id="GO:0005634">
    <property type="term" value="C:nucleus"/>
    <property type="evidence" value="ECO:0007669"/>
    <property type="project" value="UniProtKB-SubCell"/>
</dbReference>
<name>A0ABD0YBQ1_9HEMI</name>
<evidence type="ECO:0000259" key="19">
    <source>
        <dbReference type="PROSITE" id="PS51183"/>
    </source>
</evidence>
<dbReference type="InterPro" id="IPR003349">
    <property type="entry name" value="JmjN"/>
</dbReference>
<dbReference type="EMBL" id="JBFDAA010000010">
    <property type="protein sequence ID" value="KAL1124667.1"/>
    <property type="molecule type" value="Genomic_DNA"/>
</dbReference>
<dbReference type="CDD" id="cd15610">
    <property type="entry name" value="PHD3_KDM5A_like"/>
    <property type="match status" value="1"/>
</dbReference>
<dbReference type="SMART" id="SM00545">
    <property type="entry name" value="JmjN"/>
    <property type="match status" value="1"/>
</dbReference>
<dbReference type="PROSITE" id="PS51011">
    <property type="entry name" value="ARID"/>
    <property type="match status" value="1"/>
</dbReference>
<accession>A0ABD0YBQ1</accession>
<comment type="catalytic activity">
    <reaction evidence="14">
        <text>N(6),N(6),N(6)-trimethyl-L-lysyl(4)-[histone H3] + 3 2-oxoglutarate + 3 O2 = L-lysyl(4)-[histone H3] + 3 formaldehyde + 3 succinate + 3 CO2</text>
        <dbReference type="Rhea" id="RHEA:60208"/>
        <dbReference type="Rhea" id="RHEA-COMP:15537"/>
        <dbReference type="Rhea" id="RHEA-COMP:15547"/>
        <dbReference type="ChEBI" id="CHEBI:15379"/>
        <dbReference type="ChEBI" id="CHEBI:16526"/>
        <dbReference type="ChEBI" id="CHEBI:16810"/>
        <dbReference type="ChEBI" id="CHEBI:16842"/>
        <dbReference type="ChEBI" id="CHEBI:29969"/>
        <dbReference type="ChEBI" id="CHEBI:30031"/>
        <dbReference type="ChEBI" id="CHEBI:61961"/>
        <dbReference type="EC" id="1.14.11.67"/>
    </reaction>
</comment>
<dbReference type="Gene3D" id="2.60.120.650">
    <property type="entry name" value="Cupin"/>
    <property type="match status" value="1"/>
</dbReference>
<evidence type="ECO:0000256" key="12">
    <source>
        <dbReference type="ARBA" id="ARBA00023004"/>
    </source>
</evidence>
<dbReference type="InterPro" id="IPR003347">
    <property type="entry name" value="JmjC_dom"/>
</dbReference>
<dbReference type="Pfam" id="PF02928">
    <property type="entry name" value="zf-C5HC2"/>
    <property type="match status" value="1"/>
</dbReference>
<keyword evidence="7 15" id="KW-0863">Zinc-finger</keyword>
<evidence type="ECO:0000256" key="15">
    <source>
        <dbReference type="PROSITE-ProRule" id="PRU00146"/>
    </source>
</evidence>
<dbReference type="InterPro" id="IPR048615">
    <property type="entry name" value="KDM5_C-hel"/>
</dbReference>
<feature type="region of interest" description="Disordered" evidence="16">
    <location>
        <begin position="1"/>
        <end position="20"/>
    </location>
</feature>
<evidence type="ECO:0000256" key="11">
    <source>
        <dbReference type="ARBA" id="ARBA00023002"/>
    </source>
</evidence>
<dbReference type="SMART" id="SM00501">
    <property type="entry name" value="BRIGHT"/>
    <property type="match status" value="1"/>
</dbReference>
<comment type="caution">
    <text evidence="21">The sequence shown here is derived from an EMBL/GenBank/DDBJ whole genome shotgun (WGS) entry which is preliminary data.</text>
</comment>
<keyword evidence="13" id="KW-0539">Nucleus</keyword>
<evidence type="ECO:0000256" key="8">
    <source>
        <dbReference type="ARBA" id="ARBA00022833"/>
    </source>
</evidence>
<dbReference type="InterPro" id="IPR013637">
    <property type="entry name" value="Lys_sp_deMease-like_dom"/>
</dbReference>
<dbReference type="SMART" id="SM00249">
    <property type="entry name" value="PHD"/>
    <property type="match status" value="3"/>
</dbReference>
<evidence type="ECO:0000256" key="3">
    <source>
        <dbReference type="ARBA" id="ARBA00006801"/>
    </source>
</evidence>
<dbReference type="InterPro" id="IPR001965">
    <property type="entry name" value="Znf_PHD"/>
</dbReference>
<dbReference type="InterPro" id="IPR004198">
    <property type="entry name" value="Znf_C5HC2"/>
</dbReference>
<dbReference type="PROSITE" id="PS50016">
    <property type="entry name" value="ZF_PHD_2"/>
    <property type="match status" value="1"/>
</dbReference>
<dbReference type="PROSITE" id="PS01359">
    <property type="entry name" value="ZF_PHD_1"/>
    <property type="match status" value="1"/>
</dbReference>